<dbReference type="Proteomes" id="UP001501588">
    <property type="component" value="Unassembled WGS sequence"/>
</dbReference>
<name>A0ABN1ENY3_9PROT</name>
<evidence type="ECO:0000313" key="3">
    <source>
        <dbReference type="EMBL" id="GAA0570764.1"/>
    </source>
</evidence>
<dbReference type="InterPro" id="IPR006076">
    <property type="entry name" value="FAD-dep_OxRdtase"/>
</dbReference>
<dbReference type="SUPFAM" id="SSF54373">
    <property type="entry name" value="FAD-linked reductases, C-terminal domain"/>
    <property type="match status" value="1"/>
</dbReference>
<dbReference type="SUPFAM" id="SSF51905">
    <property type="entry name" value="FAD/NAD(P)-binding domain"/>
    <property type="match status" value="1"/>
</dbReference>
<keyword evidence="1" id="KW-0560">Oxidoreductase</keyword>
<feature type="domain" description="FAD dependent oxidoreductase" evidence="2">
    <location>
        <begin position="8"/>
        <end position="398"/>
    </location>
</feature>
<dbReference type="PANTHER" id="PTHR13847">
    <property type="entry name" value="SARCOSINE DEHYDROGENASE-RELATED"/>
    <property type="match status" value="1"/>
</dbReference>
<dbReference type="InterPro" id="IPR036188">
    <property type="entry name" value="FAD/NAD-bd_sf"/>
</dbReference>
<evidence type="ECO:0000259" key="2">
    <source>
        <dbReference type="Pfam" id="PF01266"/>
    </source>
</evidence>
<sequence>MSGGGGHALVLGAGVVGAATALALRRDGWRVTLLDRGAPGEGCSLGNAGNIGVASVVPQATPAQVRAIPKLLREADGALVARWPYVLRELPWFVRFVANGRQGKMEANARALAALMERVPASWEALAAEAGAADLFARAGLLHVWRGEVAMRGAAWAYDLRRRLGARVEEMDADAARAREPALQGEVAGARLLPDVPTVTDPLELTRRLVSRFEALGGAVERAEATEVVREGDRVRGVRTAGGGPLDAELVVLAAGAWSARLARPHGARVPVVAERGYHVMVSGANARVSQPLMLVEARVMASPMRGGLRLTTMAEFADPDAPPDHDRAARVLDGASASLPGVMGRVESRWMGPRPSTPDSLPVIGRAPRARNLLLAYGHGHLGLTMASVTAEAVADLAADRPPRLNLAACSATRSAA</sequence>
<dbReference type="Gene3D" id="3.30.9.10">
    <property type="entry name" value="D-Amino Acid Oxidase, subunit A, domain 2"/>
    <property type="match status" value="1"/>
</dbReference>
<accession>A0ABN1ENY3</accession>
<keyword evidence="4" id="KW-1185">Reference proteome</keyword>
<dbReference type="Pfam" id="PF01266">
    <property type="entry name" value="DAO"/>
    <property type="match status" value="1"/>
</dbReference>
<protein>
    <submittedName>
        <fullName evidence="3">FAD-dependent oxidoreductase</fullName>
    </submittedName>
</protein>
<organism evidence="3 4">
    <name type="scientific">Craurococcus roseus</name>
    <dbReference type="NCBI Taxonomy" id="77585"/>
    <lineage>
        <taxon>Bacteria</taxon>
        <taxon>Pseudomonadati</taxon>
        <taxon>Pseudomonadota</taxon>
        <taxon>Alphaproteobacteria</taxon>
        <taxon>Acetobacterales</taxon>
        <taxon>Acetobacteraceae</taxon>
        <taxon>Craurococcus</taxon>
    </lineage>
</organism>
<evidence type="ECO:0000256" key="1">
    <source>
        <dbReference type="ARBA" id="ARBA00023002"/>
    </source>
</evidence>
<dbReference type="Gene3D" id="3.50.50.60">
    <property type="entry name" value="FAD/NAD(P)-binding domain"/>
    <property type="match status" value="2"/>
</dbReference>
<dbReference type="EMBL" id="BAAAFZ010000008">
    <property type="protein sequence ID" value="GAA0570764.1"/>
    <property type="molecule type" value="Genomic_DNA"/>
</dbReference>
<comment type="caution">
    <text evidence="3">The sequence shown here is derived from an EMBL/GenBank/DDBJ whole genome shotgun (WGS) entry which is preliminary data.</text>
</comment>
<dbReference type="PANTHER" id="PTHR13847:SF289">
    <property type="entry name" value="GLYCINE OXIDASE"/>
    <property type="match status" value="1"/>
</dbReference>
<reference evidence="3 4" key="1">
    <citation type="journal article" date="2019" name="Int. J. Syst. Evol. Microbiol.">
        <title>The Global Catalogue of Microorganisms (GCM) 10K type strain sequencing project: providing services to taxonomists for standard genome sequencing and annotation.</title>
        <authorList>
            <consortium name="The Broad Institute Genomics Platform"/>
            <consortium name="The Broad Institute Genome Sequencing Center for Infectious Disease"/>
            <person name="Wu L."/>
            <person name="Ma J."/>
        </authorList>
    </citation>
    <scope>NUCLEOTIDE SEQUENCE [LARGE SCALE GENOMIC DNA]</scope>
    <source>
        <strain evidence="3 4">JCM 9933</strain>
    </source>
</reference>
<dbReference type="RefSeq" id="WP_343893736.1">
    <property type="nucleotide sequence ID" value="NZ_BAAAFZ010000008.1"/>
</dbReference>
<gene>
    <name evidence="3" type="ORF">GCM10009416_06670</name>
</gene>
<evidence type="ECO:0000313" key="4">
    <source>
        <dbReference type="Proteomes" id="UP001501588"/>
    </source>
</evidence>
<proteinExistence type="predicted"/>